<evidence type="ECO:0008006" key="2">
    <source>
        <dbReference type="Google" id="ProtNLM"/>
    </source>
</evidence>
<reference evidence="1" key="1">
    <citation type="journal article" date="2014" name="Front. Microbiol.">
        <title>High frequency of phylogenetically diverse reductive dehalogenase-homologous genes in deep subseafloor sedimentary metagenomes.</title>
        <authorList>
            <person name="Kawai M."/>
            <person name="Futagami T."/>
            <person name="Toyoda A."/>
            <person name="Takaki Y."/>
            <person name="Nishi S."/>
            <person name="Hori S."/>
            <person name="Arai W."/>
            <person name="Tsubouchi T."/>
            <person name="Morono Y."/>
            <person name="Uchiyama I."/>
            <person name="Ito T."/>
            <person name="Fujiyama A."/>
            <person name="Inagaki F."/>
            <person name="Takami H."/>
        </authorList>
    </citation>
    <scope>NUCLEOTIDE SEQUENCE</scope>
    <source>
        <strain evidence="1">Expedition CK06-06</strain>
    </source>
</reference>
<dbReference type="EMBL" id="BARU01038241">
    <property type="protein sequence ID" value="GAH82474.1"/>
    <property type="molecule type" value="Genomic_DNA"/>
</dbReference>
<comment type="caution">
    <text evidence="1">The sequence shown here is derived from an EMBL/GenBank/DDBJ whole genome shotgun (WGS) entry which is preliminary data.</text>
</comment>
<organism evidence="1">
    <name type="scientific">marine sediment metagenome</name>
    <dbReference type="NCBI Taxonomy" id="412755"/>
    <lineage>
        <taxon>unclassified sequences</taxon>
        <taxon>metagenomes</taxon>
        <taxon>ecological metagenomes</taxon>
    </lineage>
</organism>
<dbReference type="PANTHER" id="PTHR42240">
    <property type="entry name" value="DUF211 DOMAIN-CONTAINING PROTEIN"/>
    <property type="match status" value="1"/>
</dbReference>
<sequence>MAEPSKSVRIRRLVLDVLKPHQPRIDVLATAVGELEAVESVNVVRTETDSSTEGIIVTIVGLDLNFDDIEAVLKDYGTSVHSVDEVVVGEKIINTVKIPNEEPFNI</sequence>
<evidence type="ECO:0000313" key="1">
    <source>
        <dbReference type="EMBL" id="GAH82474.1"/>
    </source>
</evidence>
<dbReference type="Pfam" id="PF02680">
    <property type="entry name" value="DUF211"/>
    <property type="match status" value="1"/>
</dbReference>
<dbReference type="InterPro" id="IPR023129">
    <property type="entry name" value="MTH889-like_dom_sf"/>
</dbReference>
<dbReference type="InterPro" id="IPR003831">
    <property type="entry name" value="DUF211"/>
</dbReference>
<proteinExistence type="predicted"/>
<name>X1JW44_9ZZZZ</name>
<accession>X1JW44</accession>
<dbReference type="SUPFAM" id="SSF160363">
    <property type="entry name" value="MTH889-like"/>
    <property type="match status" value="1"/>
</dbReference>
<dbReference type="PANTHER" id="PTHR42240:SF1">
    <property type="entry name" value="DUF211 DOMAIN-CONTAINING PROTEIN"/>
    <property type="match status" value="1"/>
</dbReference>
<dbReference type="AlphaFoldDB" id="X1JW44"/>
<protein>
    <recommendedName>
        <fullName evidence="2">DUF211 domain-containing protein</fullName>
    </recommendedName>
</protein>
<gene>
    <name evidence="1" type="ORF">S03H2_59467</name>
</gene>
<dbReference type="Gene3D" id="3.30.70.1340">
    <property type="entry name" value="MTH889-like domain"/>
    <property type="match status" value="1"/>
</dbReference>